<name>A0A1B9GIH4_9TREE</name>
<dbReference type="Pfam" id="PF01266">
    <property type="entry name" value="DAO"/>
    <property type="match status" value="1"/>
</dbReference>
<dbReference type="Gene3D" id="3.30.9.10">
    <property type="entry name" value="D-Amino Acid Oxidase, subunit A, domain 2"/>
    <property type="match status" value="1"/>
</dbReference>
<organism evidence="2 3">
    <name type="scientific">Kwoniella heveanensis BCC8398</name>
    <dbReference type="NCBI Taxonomy" id="1296120"/>
    <lineage>
        <taxon>Eukaryota</taxon>
        <taxon>Fungi</taxon>
        <taxon>Dikarya</taxon>
        <taxon>Basidiomycota</taxon>
        <taxon>Agaricomycotina</taxon>
        <taxon>Tremellomycetes</taxon>
        <taxon>Tremellales</taxon>
        <taxon>Cryptococcaceae</taxon>
        <taxon>Kwoniella</taxon>
    </lineage>
</organism>
<keyword evidence="3" id="KW-1185">Reference proteome</keyword>
<dbReference type="AlphaFoldDB" id="A0A1B9GIH4"/>
<dbReference type="InterPro" id="IPR036188">
    <property type="entry name" value="FAD/NAD-bd_sf"/>
</dbReference>
<reference evidence="3" key="2">
    <citation type="submission" date="2013-12" db="EMBL/GenBank/DDBJ databases">
        <title>Evolution of pathogenesis and genome organization in the Tremellales.</title>
        <authorList>
            <person name="Cuomo C."/>
            <person name="Litvintseva A."/>
            <person name="Heitman J."/>
            <person name="Chen Y."/>
            <person name="Sun S."/>
            <person name="Springer D."/>
            <person name="Dromer F."/>
            <person name="Young S."/>
            <person name="Zeng Q."/>
            <person name="Chapman S."/>
            <person name="Gujja S."/>
            <person name="Saif S."/>
            <person name="Birren B."/>
        </authorList>
    </citation>
    <scope>NUCLEOTIDE SEQUENCE [LARGE SCALE GENOMIC DNA]</scope>
    <source>
        <strain evidence="3">BCC8398</strain>
    </source>
</reference>
<dbReference type="SUPFAM" id="SSF51905">
    <property type="entry name" value="FAD/NAD(P)-binding domain"/>
    <property type="match status" value="1"/>
</dbReference>
<gene>
    <name evidence="2" type="ORF">I316_07507</name>
</gene>
<dbReference type="GO" id="GO:0005737">
    <property type="term" value="C:cytoplasm"/>
    <property type="evidence" value="ECO:0007669"/>
    <property type="project" value="TreeGrafter"/>
</dbReference>
<dbReference type="PANTHER" id="PTHR13847">
    <property type="entry name" value="SARCOSINE DEHYDROGENASE-RELATED"/>
    <property type="match status" value="1"/>
</dbReference>
<dbReference type="Gene3D" id="3.50.50.60">
    <property type="entry name" value="FAD/NAD(P)-binding domain"/>
    <property type="match status" value="1"/>
</dbReference>
<sequence>MSKFPQPFLSTVSHWQATNRGVETLYNYNRDEPLPSDVVDYVIVGAGMAGATMAYHLTRPGVADGRKVVVLEAKDVASGASGRNGGHCAPFSFGTLSFLTKPLEEGGAGLSMEEAIELLDFEKRVLEYVDHVVEKEGWKDKVDFWKGEKVEVRISEARKAEMEDDYGRWVAAREDHPRFKGTEPEWTWCGDEVEAKRRTRISNALGFSKGPAGSVHPHKLTTHFLKAAIATGQADLFSWAPVQSVTQSGDEWTLEVHNRGVIRAKKVIFCTNAHTPHLFEEGNPIADYLTPFQAQAANVTPPTTYAGADYGIHSYTIEDGPYLIFTPHSGIVLGLHHVSAIEMGVMTHKEVFVEDDAHVAPGIKRWLEEYCKNNFADWGVEAPGEGVNRVWSGMLCATKDTLPLVGPIPGKEGLYIAAGYHGHGMARIPLVTRYLAELLTTGTWNPLLPRTFKVTPERFERGRTAPPMYTEIEKMGGGLAGSLLKSLRLGSGVDQVASVVR</sequence>
<feature type="domain" description="FAD dependent oxidoreductase" evidence="1">
    <location>
        <begin position="40"/>
        <end position="438"/>
    </location>
</feature>
<dbReference type="OrthoDB" id="429143at2759"/>
<dbReference type="PANTHER" id="PTHR13847:SF260">
    <property type="entry name" value="FAD DEPENDENT OXIDOREDUCTASE DOMAIN-CONTAINING PROTEIN"/>
    <property type="match status" value="1"/>
</dbReference>
<evidence type="ECO:0000313" key="3">
    <source>
        <dbReference type="Proteomes" id="UP000092666"/>
    </source>
</evidence>
<evidence type="ECO:0000259" key="1">
    <source>
        <dbReference type="Pfam" id="PF01266"/>
    </source>
</evidence>
<evidence type="ECO:0000313" key="2">
    <source>
        <dbReference type="EMBL" id="OCF30874.1"/>
    </source>
</evidence>
<protein>
    <recommendedName>
        <fullName evidence="1">FAD dependent oxidoreductase domain-containing protein</fullName>
    </recommendedName>
</protein>
<dbReference type="STRING" id="1296120.A0A1B9GIH4"/>
<reference evidence="2 3" key="1">
    <citation type="submission" date="2013-07" db="EMBL/GenBank/DDBJ databases">
        <title>The Genome Sequence of Cryptococcus heveanensis BCC8398.</title>
        <authorList>
            <consortium name="The Broad Institute Genome Sequencing Platform"/>
            <person name="Cuomo C."/>
            <person name="Litvintseva A."/>
            <person name="Chen Y."/>
            <person name="Heitman J."/>
            <person name="Sun S."/>
            <person name="Springer D."/>
            <person name="Dromer F."/>
            <person name="Young S.K."/>
            <person name="Zeng Q."/>
            <person name="Gargeya S."/>
            <person name="Fitzgerald M."/>
            <person name="Abouelleil A."/>
            <person name="Alvarado L."/>
            <person name="Berlin A.M."/>
            <person name="Chapman S.B."/>
            <person name="Dewar J."/>
            <person name="Goldberg J."/>
            <person name="Griggs A."/>
            <person name="Gujja S."/>
            <person name="Hansen M."/>
            <person name="Howarth C."/>
            <person name="Imamovic A."/>
            <person name="Larimer J."/>
            <person name="McCowan C."/>
            <person name="Murphy C."/>
            <person name="Pearson M."/>
            <person name="Priest M."/>
            <person name="Roberts A."/>
            <person name="Saif S."/>
            <person name="Shea T."/>
            <person name="Sykes S."/>
            <person name="Wortman J."/>
            <person name="Nusbaum C."/>
            <person name="Birren B."/>
        </authorList>
    </citation>
    <scope>NUCLEOTIDE SEQUENCE [LARGE SCALE GENOMIC DNA]</scope>
    <source>
        <strain evidence="2 3">BCC8398</strain>
    </source>
</reference>
<dbReference type="EMBL" id="KV700140">
    <property type="protein sequence ID" value="OCF30874.1"/>
    <property type="molecule type" value="Genomic_DNA"/>
</dbReference>
<dbReference type="Proteomes" id="UP000092666">
    <property type="component" value="Unassembled WGS sequence"/>
</dbReference>
<proteinExistence type="predicted"/>
<accession>A0A1B9GIH4</accession>
<dbReference type="InterPro" id="IPR006076">
    <property type="entry name" value="FAD-dep_OxRdtase"/>
</dbReference>